<dbReference type="Proteomes" id="UP000265643">
    <property type="component" value="Unassembled WGS sequence"/>
</dbReference>
<evidence type="ECO:0000256" key="4">
    <source>
        <dbReference type="ARBA" id="ARBA00022763"/>
    </source>
</evidence>
<dbReference type="InterPro" id="IPR038729">
    <property type="entry name" value="Rad50/SbcC_AAA"/>
</dbReference>
<evidence type="ECO:0000256" key="3">
    <source>
        <dbReference type="ARBA" id="ARBA00022741"/>
    </source>
</evidence>
<dbReference type="InterPro" id="IPR027417">
    <property type="entry name" value="P-loop_NTPase"/>
</dbReference>
<dbReference type="GO" id="GO:0043590">
    <property type="term" value="C:bacterial nucleoid"/>
    <property type="evidence" value="ECO:0007669"/>
    <property type="project" value="TreeGrafter"/>
</dbReference>
<gene>
    <name evidence="11" type="primary">recN</name>
    <name evidence="11" type="ORF">KGMB01110_01670</name>
</gene>
<feature type="coiled-coil region" evidence="9">
    <location>
        <begin position="271"/>
        <end position="371"/>
    </location>
</feature>
<sequence length="555" mass="62743">MLQNLHVKNLALIQEIEVDFSEGLNILTGETGAGKSIILGSIGLALGGKYSQDMLRTGADYGLVELCFSVEDQRIQKKLEAMDIYPDEGQIILTRKLTGGRSISRINGETVSMSVLKEVAGSLIDIYGQHEHQTLLNRKNHLTLLDLFGGEELLELKQEVAANYKEYRAKVKKLEETSMDEKERKKEISLLEFEIQEIEEAELTAGEDELLEETYRRMSDGRKMTEMISEAYGYTSEGEGANASDLLSRAIRALQEISTYDETGAGLYEQLVEVDSLLNDFNRELADYQESFSFSQEEYAQTEDRLNEINRLKAKYGETISEIQDYYEEQCERLQMLQDYETYRNTLLEQTEKAKATLEESADRLSQKRKECAEIFEKKVEDGLRELNFLDVCFEVRLTRMEACTGKGWEQGEFWITLNPGEELRPLSKVASGGELSRVMLAIKAVMADKEETPTLIFDEIDTGISGITAAKVAKQMEIIGVSHQVICITHLPQIAAAADSHYLIEKSVENEKTRTQIRKLDEEGSVMELARILGGDQITDTILSSAKEMKQKKK</sequence>
<dbReference type="GO" id="GO:0005524">
    <property type="term" value="F:ATP binding"/>
    <property type="evidence" value="ECO:0007669"/>
    <property type="project" value="UniProtKB-KW"/>
</dbReference>
<dbReference type="RefSeq" id="WP_119297304.1">
    <property type="nucleotide sequence ID" value="NZ_BHGK01000001.1"/>
</dbReference>
<dbReference type="GO" id="GO:0009432">
    <property type="term" value="P:SOS response"/>
    <property type="evidence" value="ECO:0007669"/>
    <property type="project" value="TreeGrafter"/>
</dbReference>
<keyword evidence="12" id="KW-1185">Reference proteome</keyword>
<evidence type="ECO:0000256" key="8">
    <source>
        <dbReference type="PIRNR" id="PIRNR003128"/>
    </source>
</evidence>
<keyword evidence="4 8" id="KW-0227">DNA damage</keyword>
<evidence type="ECO:0000256" key="2">
    <source>
        <dbReference type="ARBA" id="ARBA00021315"/>
    </source>
</evidence>
<dbReference type="PANTHER" id="PTHR11059:SF0">
    <property type="entry name" value="DNA REPAIR PROTEIN RECN"/>
    <property type="match status" value="1"/>
</dbReference>
<evidence type="ECO:0000259" key="10">
    <source>
        <dbReference type="Pfam" id="PF13476"/>
    </source>
</evidence>
<dbReference type="NCBIfam" id="TIGR00634">
    <property type="entry name" value="recN"/>
    <property type="match status" value="1"/>
</dbReference>
<proteinExistence type="inferred from homology"/>
<dbReference type="Pfam" id="PF13476">
    <property type="entry name" value="AAA_23"/>
    <property type="match status" value="1"/>
</dbReference>
<dbReference type="EMBL" id="BHGK01000001">
    <property type="protein sequence ID" value="GCA65731.1"/>
    <property type="molecule type" value="Genomic_DNA"/>
</dbReference>
<dbReference type="Gene3D" id="3.40.50.300">
    <property type="entry name" value="P-loop containing nucleotide triphosphate hydrolases"/>
    <property type="match status" value="2"/>
</dbReference>
<comment type="similarity">
    <text evidence="1 8">Belongs to the RecN family.</text>
</comment>
<evidence type="ECO:0000256" key="6">
    <source>
        <dbReference type="ARBA" id="ARBA00023204"/>
    </source>
</evidence>
<evidence type="ECO:0000313" key="12">
    <source>
        <dbReference type="Proteomes" id="UP000265643"/>
    </source>
</evidence>
<keyword evidence="6 8" id="KW-0234">DNA repair</keyword>
<keyword evidence="9" id="KW-0175">Coiled coil</keyword>
<protein>
    <recommendedName>
        <fullName evidence="2 8">DNA repair protein RecN</fullName>
    </recommendedName>
    <alternativeName>
        <fullName evidence="7 8">Recombination protein N</fullName>
    </alternativeName>
</protein>
<dbReference type="SUPFAM" id="SSF52540">
    <property type="entry name" value="P-loop containing nucleoside triphosphate hydrolases"/>
    <property type="match status" value="1"/>
</dbReference>
<name>A0A391NXE2_9FIRM</name>
<evidence type="ECO:0000256" key="9">
    <source>
        <dbReference type="SAM" id="Coils"/>
    </source>
</evidence>
<evidence type="ECO:0000256" key="7">
    <source>
        <dbReference type="ARBA" id="ARBA00033408"/>
    </source>
</evidence>
<comment type="caution">
    <text evidence="11">The sequence shown here is derived from an EMBL/GenBank/DDBJ whole genome shotgun (WGS) entry which is preliminary data.</text>
</comment>
<dbReference type="GO" id="GO:0006310">
    <property type="term" value="P:DNA recombination"/>
    <property type="evidence" value="ECO:0007669"/>
    <property type="project" value="InterPro"/>
</dbReference>
<feature type="coiled-coil region" evidence="9">
    <location>
        <begin position="157"/>
        <end position="184"/>
    </location>
</feature>
<evidence type="ECO:0000256" key="5">
    <source>
        <dbReference type="ARBA" id="ARBA00022840"/>
    </source>
</evidence>
<comment type="function">
    <text evidence="8">May be involved in recombinational repair of damaged DNA.</text>
</comment>
<reference evidence="12" key="1">
    <citation type="submission" date="2018-09" db="EMBL/GenBank/DDBJ databases">
        <title>Draft Genome Sequence of Mediterraneibacter sp. KCTC 15684.</title>
        <authorList>
            <person name="Kim J.S."/>
            <person name="Han K.I."/>
            <person name="Suh M.K."/>
            <person name="Lee K.C."/>
            <person name="Eom M.K."/>
            <person name="Lee J.H."/>
            <person name="Park S.H."/>
            <person name="Kang S.W."/>
            <person name="Park J.E."/>
            <person name="Oh B.S."/>
            <person name="Yu S.Y."/>
            <person name="Choi S.H."/>
            <person name="Lee D.H."/>
            <person name="Yoon H."/>
            <person name="Kim B."/>
            <person name="Yang S.J."/>
            <person name="Lee J.S."/>
        </authorList>
    </citation>
    <scope>NUCLEOTIDE SEQUENCE [LARGE SCALE GENOMIC DNA]</scope>
    <source>
        <strain evidence="12">KCTC 15684</strain>
    </source>
</reference>
<dbReference type="GO" id="GO:0006302">
    <property type="term" value="P:double-strand break repair"/>
    <property type="evidence" value="ECO:0007669"/>
    <property type="project" value="InterPro"/>
</dbReference>
<dbReference type="PIRSF" id="PIRSF003128">
    <property type="entry name" value="RecN"/>
    <property type="match status" value="1"/>
</dbReference>
<evidence type="ECO:0000256" key="1">
    <source>
        <dbReference type="ARBA" id="ARBA00009441"/>
    </source>
</evidence>
<dbReference type="InterPro" id="IPR004604">
    <property type="entry name" value="DNA_recomb/repair_RecN"/>
</dbReference>
<dbReference type="PANTHER" id="PTHR11059">
    <property type="entry name" value="DNA REPAIR PROTEIN RECN"/>
    <property type="match status" value="1"/>
</dbReference>
<feature type="domain" description="Rad50/SbcC-type AAA" evidence="10">
    <location>
        <begin position="5"/>
        <end position="200"/>
    </location>
</feature>
<evidence type="ECO:0000313" key="11">
    <source>
        <dbReference type="EMBL" id="GCA65731.1"/>
    </source>
</evidence>
<dbReference type="AlphaFoldDB" id="A0A391NXE2"/>
<keyword evidence="5" id="KW-0067">ATP-binding</keyword>
<accession>A0A391NXE2</accession>
<organism evidence="11 12">
    <name type="scientific">Mediterraneibacter butyricigenes</name>
    <dbReference type="NCBI Taxonomy" id="2316025"/>
    <lineage>
        <taxon>Bacteria</taxon>
        <taxon>Bacillati</taxon>
        <taxon>Bacillota</taxon>
        <taxon>Clostridia</taxon>
        <taxon>Lachnospirales</taxon>
        <taxon>Lachnospiraceae</taxon>
        <taxon>Mediterraneibacter</taxon>
    </lineage>
</organism>
<dbReference type="CDD" id="cd03241">
    <property type="entry name" value="ABC_RecN"/>
    <property type="match status" value="2"/>
</dbReference>
<keyword evidence="3" id="KW-0547">Nucleotide-binding</keyword>
<dbReference type="GO" id="GO:0016887">
    <property type="term" value="F:ATP hydrolysis activity"/>
    <property type="evidence" value="ECO:0007669"/>
    <property type="project" value="InterPro"/>
</dbReference>